<dbReference type="GO" id="GO:0004674">
    <property type="term" value="F:protein serine/threonine kinase activity"/>
    <property type="evidence" value="ECO:0007669"/>
    <property type="project" value="InterPro"/>
</dbReference>
<gene>
    <name evidence="1" type="ORF">PACLA_8A011498</name>
</gene>
<protein>
    <submittedName>
        <fullName evidence="1">Alpha- kinase 1-like</fullName>
    </submittedName>
</protein>
<dbReference type="Proteomes" id="UP001152795">
    <property type="component" value="Unassembled WGS sequence"/>
</dbReference>
<dbReference type="InterPro" id="IPR043529">
    <property type="entry name" value="ALPK1"/>
</dbReference>
<sequence>MLTTSFTNRLYKFTDGEFISPSVPMENLYLPMVNWLTIGTDGQCFGWLPYANAIMLTTSFTNGFYKFTDDEFISPSVLMDNLYLPMVNWLTIGTGEHSLFTDGIFIFPSVRMDTDGRNLLTKLTVGAFVLNFNPTTSVWTSQSTLAFLGDELDLTEDNKDNCRNAFHVQFLHQDEPRGRYVGKRYRNGRHHHPARYMQDVVCQMMAGYYVTKFNEAMQNYKRDIQVQFLPAAHLQLLTPYGDMEDCINVEPYLHGDFIKLTNNLSWAYMEHDGNDLATALSHFSYCESKGTVMIVDIQGWLPREGSGIIYLTDPQFHTVGLEKFSPYDYQEVGMKKFWEDVHPRCNDMCRAIGLERSQE</sequence>
<dbReference type="Gene3D" id="3.30.200.20">
    <property type="entry name" value="Phosphorylase Kinase, domain 1"/>
    <property type="match status" value="1"/>
</dbReference>
<dbReference type="AlphaFoldDB" id="A0A6S7GSB3"/>
<dbReference type="Gene3D" id="3.20.200.10">
    <property type="entry name" value="MHCK/EF2 kinase"/>
    <property type="match status" value="1"/>
</dbReference>
<dbReference type="Pfam" id="PF02816">
    <property type="entry name" value="Alpha_kinase"/>
    <property type="match status" value="1"/>
</dbReference>
<accession>A0A6S7GSB3</accession>
<name>A0A6S7GSB3_PARCT</name>
<dbReference type="EMBL" id="CACRXK020002148">
    <property type="protein sequence ID" value="CAB3992909.1"/>
    <property type="molecule type" value="Genomic_DNA"/>
</dbReference>
<dbReference type="InterPro" id="IPR004166">
    <property type="entry name" value="a-kinase_dom"/>
</dbReference>
<reference evidence="1" key="1">
    <citation type="submission" date="2020-04" db="EMBL/GenBank/DDBJ databases">
        <authorList>
            <person name="Alioto T."/>
            <person name="Alioto T."/>
            <person name="Gomez Garrido J."/>
        </authorList>
    </citation>
    <scope>NUCLEOTIDE SEQUENCE</scope>
    <source>
        <strain evidence="1">A484AB</strain>
    </source>
</reference>
<keyword evidence="2" id="KW-1185">Reference proteome</keyword>
<dbReference type="PANTHER" id="PTHR46747">
    <property type="entry name" value="ALPHA-PROTEIN KINASE 1"/>
    <property type="match status" value="1"/>
</dbReference>
<organism evidence="1 2">
    <name type="scientific">Paramuricea clavata</name>
    <name type="common">Red gorgonian</name>
    <name type="synonym">Violescent sea-whip</name>
    <dbReference type="NCBI Taxonomy" id="317549"/>
    <lineage>
        <taxon>Eukaryota</taxon>
        <taxon>Metazoa</taxon>
        <taxon>Cnidaria</taxon>
        <taxon>Anthozoa</taxon>
        <taxon>Octocorallia</taxon>
        <taxon>Malacalcyonacea</taxon>
        <taxon>Plexauridae</taxon>
        <taxon>Paramuricea</taxon>
    </lineage>
</organism>
<keyword evidence="1" id="KW-0808">Transferase</keyword>
<evidence type="ECO:0000313" key="1">
    <source>
        <dbReference type="EMBL" id="CAB3992909.1"/>
    </source>
</evidence>
<dbReference type="GO" id="GO:0005524">
    <property type="term" value="F:ATP binding"/>
    <property type="evidence" value="ECO:0007669"/>
    <property type="project" value="InterPro"/>
</dbReference>
<dbReference type="PANTHER" id="PTHR46747:SF1">
    <property type="entry name" value="ALPHA-PROTEIN KINASE 1"/>
    <property type="match status" value="1"/>
</dbReference>
<dbReference type="SMART" id="SM00811">
    <property type="entry name" value="Alpha_kinase"/>
    <property type="match status" value="1"/>
</dbReference>
<comment type="caution">
    <text evidence="1">The sequence shown here is derived from an EMBL/GenBank/DDBJ whole genome shotgun (WGS) entry which is preliminary data.</text>
</comment>
<keyword evidence="1" id="KW-0418">Kinase</keyword>
<dbReference type="PROSITE" id="PS51158">
    <property type="entry name" value="ALPHA_KINASE"/>
    <property type="match status" value="1"/>
</dbReference>
<proteinExistence type="predicted"/>
<dbReference type="SUPFAM" id="SSF56112">
    <property type="entry name" value="Protein kinase-like (PK-like)"/>
    <property type="match status" value="1"/>
</dbReference>
<dbReference type="OrthoDB" id="301415at2759"/>
<dbReference type="InterPro" id="IPR011009">
    <property type="entry name" value="Kinase-like_dom_sf"/>
</dbReference>
<evidence type="ECO:0000313" key="2">
    <source>
        <dbReference type="Proteomes" id="UP001152795"/>
    </source>
</evidence>